<dbReference type="PROSITE" id="PS51707">
    <property type="entry name" value="CYTH"/>
    <property type="match status" value="1"/>
</dbReference>
<name>A0ABQ4Q675_9BURK</name>
<dbReference type="SMART" id="SM01118">
    <property type="entry name" value="CYTH"/>
    <property type="match status" value="1"/>
</dbReference>
<dbReference type="PANTHER" id="PTHR21028:SF2">
    <property type="entry name" value="CYTH DOMAIN-CONTAINING PROTEIN"/>
    <property type="match status" value="1"/>
</dbReference>
<evidence type="ECO:0000313" key="3">
    <source>
        <dbReference type="Proteomes" id="UP000887222"/>
    </source>
</evidence>
<comment type="caution">
    <text evidence="2">The sequence shown here is derived from an EMBL/GenBank/DDBJ whole genome shotgun (WGS) entry which is preliminary data.</text>
</comment>
<dbReference type="PANTHER" id="PTHR21028">
    <property type="entry name" value="SI:CH211-156B7.4"/>
    <property type="match status" value="1"/>
</dbReference>
<dbReference type="CDD" id="cd07890">
    <property type="entry name" value="CYTH-like_AC_IV-like"/>
    <property type="match status" value="1"/>
</dbReference>
<dbReference type="InterPro" id="IPR033469">
    <property type="entry name" value="CYTH-like_dom_sf"/>
</dbReference>
<protein>
    <submittedName>
        <fullName evidence="2">Adenylate cyclase</fullName>
    </submittedName>
</protein>
<accession>A0ABQ4Q675</accession>
<sequence length="178" mass="19679">MARNIEIKARVDDIRALERRVVAIGGAGPQPIAQDDTFFRCENGRLKLRAFDDGTGQLIFYRRADEQGPKESFYVMSETAGPDGLRQALTLAYGMRGRVRKQRLLYMMGRTRIHLDRVEGLGDFMELEVVLADGEAAGDGMREAQQLMARLGVDAAQLVEGAYLDLLEGKTNAAAVSE</sequence>
<organism evidence="2 3">
    <name type="scientific">Noviherbaspirillum aridicola</name>
    <dbReference type="NCBI Taxonomy" id="2849687"/>
    <lineage>
        <taxon>Bacteria</taxon>
        <taxon>Pseudomonadati</taxon>
        <taxon>Pseudomonadota</taxon>
        <taxon>Betaproteobacteria</taxon>
        <taxon>Burkholderiales</taxon>
        <taxon>Oxalobacteraceae</taxon>
        <taxon>Noviherbaspirillum</taxon>
    </lineage>
</organism>
<dbReference type="SUPFAM" id="SSF55154">
    <property type="entry name" value="CYTH-like phosphatases"/>
    <property type="match status" value="1"/>
</dbReference>
<feature type="domain" description="CYTH" evidence="1">
    <location>
        <begin position="2"/>
        <end position="169"/>
    </location>
</feature>
<dbReference type="RefSeq" id="WP_220809154.1">
    <property type="nucleotide sequence ID" value="NZ_BPMK01000012.1"/>
</dbReference>
<evidence type="ECO:0000313" key="2">
    <source>
        <dbReference type="EMBL" id="GIZ52726.1"/>
    </source>
</evidence>
<keyword evidence="3" id="KW-1185">Reference proteome</keyword>
<reference evidence="2 3" key="1">
    <citation type="journal article" date="2022" name="Int. J. Syst. Evol. Microbiol.">
        <title>Noviherbaspirillum aridicola sp. nov., isolated from an arid soil in Pakistan.</title>
        <authorList>
            <person name="Khan I.U."/>
            <person name="Saqib M."/>
            <person name="Amin A."/>
            <person name="Hussain F."/>
            <person name="Li L."/>
            <person name="Liu Y.H."/>
            <person name="Fang B.Z."/>
            <person name="Ahmed I."/>
            <person name="Li W.J."/>
        </authorList>
    </citation>
    <scope>NUCLEOTIDE SEQUENCE [LARGE SCALE GENOMIC DNA]</scope>
    <source>
        <strain evidence="2 3">NCCP-691</strain>
    </source>
</reference>
<evidence type="ECO:0000259" key="1">
    <source>
        <dbReference type="PROSITE" id="PS51707"/>
    </source>
</evidence>
<dbReference type="Pfam" id="PF01928">
    <property type="entry name" value="CYTH"/>
    <property type="match status" value="1"/>
</dbReference>
<dbReference type="Gene3D" id="2.40.320.10">
    <property type="entry name" value="Hypothetical Protein Pfu-838710-001"/>
    <property type="match status" value="1"/>
</dbReference>
<gene>
    <name evidence="2" type="ORF">NCCP691_27400</name>
</gene>
<dbReference type="InterPro" id="IPR008173">
    <property type="entry name" value="Adenylyl_cyclase_CyaB"/>
</dbReference>
<dbReference type="Proteomes" id="UP000887222">
    <property type="component" value="Unassembled WGS sequence"/>
</dbReference>
<dbReference type="InterPro" id="IPR023577">
    <property type="entry name" value="CYTH_domain"/>
</dbReference>
<proteinExistence type="predicted"/>
<dbReference type="EMBL" id="BPMK01000012">
    <property type="protein sequence ID" value="GIZ52726.1"/>
    <property type="molecule type" value="Genomic_DNA"/>
</dbReference>